<organism evidence="2 3">
    <name type="scientific">Sporothrix bragantina</name>
    <dbReference type="NCBI Taxonomy" id="671064"/>
    <lineage>
        <taxon>Eukaryota</taxon>
        <taxon>Fungi</taxon>
        <taxon>Dikarya</taxon>
        <taxon>Ascomycota</taxon>
        <taxon>Pezizomycotina</taxon>
        <taxon>Sordariomycetes</taxon>
        <taxon>Sordariomycetidae</taxon>
        <taxon>Ophiostomatales</taxon>
        <taxon>Ophiostomataceae</taxon>
        <taxon>Sporothrix</taxon>
    </lineage>
</organism>
<gene>
    <name evidence="2" type="ORF">SBRCBS47491_005906</name>
</gene>
<name>A0ABP0C2L4_9PEZI</name>
<dbReference type="SUPFAM" id="SSF51197">
    <property type="entry name" value="Clavaminate synthase-like"/>
    <property type="match status" value="1"/>
</dbReference>
<feature type="region of interest" description="Disordered" evidence="1">
    <location>
        <begin position="1"/>
        <end position="38"/>
    </location>
</feature>
<dbReference type="EMBL" id="CAWUHC010000053">
    <property type="protein sequence ID" value="CAK7225486.1"/>
    <property type="molecule type" value="Genomic_DNA"/>
</dbReference>
<keyword evidence="3" id="KW-1185">Reference proteome</keyword>
<dbReference type="Proteomes" id="UP001642406">
    <property type="component" value="Unassembled WGS sequence"/>
</dbReference>
<dbReference type="InterPro" id="IPR008775">
    <property type="entry name" value="Phytyl_CoA_dOase-like"/>
</dbReference>
<dbReference type="Gene3D" id="2.60.120.620">
    <property type="entry name" value="q2cbj1_9rhob like domain"/>
    <property type="match status" value="1"/>
</dbReference>
<dbReference type="PANTHER" id="PTHR31630">
    <property type="entry name" value="PHYTANOYL-COA DIOXYGENASE-RELATED-RELATED"/>
    <property type="match status" value="1"/>
</dbReference>
<comment type="caution">
    <text evidence="2">The sequence shown here is derived from an EMBL/GenBank/DDBJ whole genome shotgun (WGS) entry which is preliminary data.</text>
</comment>
<sequence>MVADSGTKFEAAAEKPSTSSKNSTSTLNNLVPKPSGPHRLYEEKGITYGDWRDELARDGFVVVKGAVPKERAEKYADDILTYLEEFAGGLGFKRDDPSTIKESNLPIINEKGMIIGYAVAHESFTWEMRQEPGVLEAFTKVYDTPDLIVSFDNVNVAFPNRTDLPPNTPWPHQDQDPKRPGFRGMQGIINILPNGDNDGGLIVCKGAHLLSEEFHEHFQNDPSPIYAWTSEWYGFKDEGLAWLKEKGCEWIKVNAEPGDLILWDSRTPHYNLSPTGTTPRFCGYACYMPAAEASQQDLLRKKMAFETTQCTTHFPNAIHVGGVPILRDGKPCPYNKQKPRQLPQLNEIGMKLTGIPYIQTV</sequence>
<proteinExistence type="predicted"/>
<evidence type="ECO:0008006" key="4">
    <source>
        <dbReference type="Google" id="ProtNLM"/>
    </source>
</evidence>
<dbReference type="PANTHER" id="PTHR31630:SF7">
    <property type="entry name" value="PHYTANOYL-COA DIOXYGENASE"/>
    <property type="match status" value="1"/>
</dbReference>
<protein>
    <recommendedName>
        <fullName evidence="4">Phytanoyl-CoA dioxygenase</fullName>
    </recommendedName>
</protein>
<evidence type="ECO:0000313" key="2">
    <source>
        <dbReference type="EMBL" id="CAK7225486.1"/>
    </source>
</evidence>
<feature type="compositionally biased region" description="Low complexity" evidence="1">
    <location>
        <begin position="17"/>
        <end position="30"/>
    </location>
</feature>
<dbReference type="Pfam" id="PF05721">
    <property type="entry name" value="PhyH"/>
    <property type="match status" value="1"/>
</dbReference>
<evidence type="ECO:0000256" key="1">
    <source>
        <dbReference type="SAM" id="MobiDB-lite"/>
    </source>
</evidence>
<reference evidence="2 3" key="1">
    <citation type="submission" date="2024-01" db="EMBL/GenBank/DDBJ databases">
        <authorList>
            <person name="Allen C."/>
            <person name="Tagirdzhanova G."/>
        </authorList>
    </citation>
    <scope>NUCLEOTIDE SEQUENCE [LARGE SCALE GENOMIC DNA]</scope>
</reference>
<evidence type="ECO:0000313" key="3">
    <source>
        <dbReference type="Proteomes" id="UP001642406"/>
    </source>
</evidence>
<accession>A0ABP0C2L4</accession>